<dbReference type="Proteomes" id="UP000014760">
    <property type="component" value="Unassembled WGS sequence"/>
</dbReference>
<reference evidence="1 3" key="2">
    <citation type="journal article" date="2013" name="Nature">
        <title>Insights into bilaterian evolution from three spiralian genomes.</title>
        <authorList>
            <person name="Simakov O."/>
            <person name="Marletaz F."/>
            <person name="Cho S.J."/>
            <person name="Edsinger-Gonzales E."/>
            <person name="Havlak P."/>
            <person name="Hellsten U."/>
            <person name="Kuo D.H."/>
            <person name="Larsson T."/>
            <person name="Lv J."/>
            <person name="Arendt D."/>
            <person name="Savage R."/>
            <person name="Osoegawa K."/>
            <person name="de Jong P."/>
            <person name="Grimwood J."/>
            <person name="Chapman J.A."/>
            <person name="Shapiro H."/>
            <person name="Aerts A."/>
            <person name="Otillar R.P."/>
            <person name="Terry A.Y."/>
            <person name="Boore J.L."/>
            <person name="Grigoriev I.V."/>
            <person name="Lindberg D.R."/>
            <person name="Seaver E.C."/>
            <person name="Weisblat D.A."/>
            <person name="Putnam N.H."/>
            <person name="Rokhsar D.S."/>
        </authorList>
    </citation>
    <scope>NUCLEOTIDE SEQUENCE</scope>
    <source>
        <strain evidence="1 3">I ESC-2004</strain>
    </source>
</reference>
<proteinExistence type="predicted"/>
<gene>
    <name evidence="1" type="ORF">CAPTEDRAFT_186563</name>
</gene>
<evidence type="ECO:0000313" key="2">
    <source>
        <dbReference type="EnsemblMetazoa" id="CapteP186563"/>
    </source>
</evidence>
<dbReference type="AlphaFoldDB" id="R7U7G6"/>
<accession>R7U7G6</accession>
<reference evidence="2" key="3">
    <citation type="submission" date="2015-06" db="UniProtKB">
        <authorList>
            <consortium name="EnsemblMetazoa"/>
        </authorList>
    </citation>
    <scope>IDENTIFICATION</scope>
</reference>
<organism evidence="1">
    <name type="scientific">Capitella teleta</name>
    <name type="common">Polychaete worm</name>
    <dbReference type="NCBI Taxonomy" id="283909"/>
    <lineage>
        <taxon>Eukaryota</taxon>
        <taxon>Metazoa</taxon>
        <taxon>Spiralia</taxon>
        <taxon>Lophotrochozoa</taxon>
        <taxon>Annelida</taxon>
        <taxon>Polychaeta</taxon>
        <taxon>Sedentaria</taxon>
        <taxon>Scolecida</taxon>
        <taxon>Capitellidae</taxon>
        <taxon>Capitella</taxon>
    </lineage>
</organism>
<reference evidence="3" key="1">
    <citation type="submission" date="2012-12" db="EMBL/GenBank/DDBJ databases">
        <authorList>
            <person name="Hellsten U."/>
            <person name="Grimwood J."/>
            <person name="Chapman J.A."/>
            <person name="Shapiro H."/>
            <person name="Aerts A."/>
            <person name="Otillar R.P."/>
            <person name="Terry A.Y."/>
            <person name="Boore J.L."/>
            <person name="Simakov O."/>
            <person name="Marletaz F."/>
            <person name="Cho S.-J."/>
            <person name="Edsinger-Gonzales E."/>
            <person name="Havlak P."/>
            <person name="Kuo D.-H."/>
            <person name="Larsson T."/>
            <person name="Lv J."/>
            <person name="Arendt D."/>
            <person name="Savage R."/>
            <person name="Osoegawa K."/>
            <person name="de Jong P."/>
            <person name="Lindberg D.R."/>
            <person name="Seaver E.C."/>
            <person name="Weisblat D.A."/>
            <person name="Putnam N.H."/>
            <person name="Grigoriev I.V."/>
            <person name="Rokhsar D.S."/>
        </authorList>
    </citation>
    <scope>NUCLEOTIDE SEQUENCE</scope>
    <source>
        <strain evidence="3">I ESC-2004</strain>
    </source>
</reference>
<dbReference type="EnsemblMetazoa" id="CapteT186563">
    <property type="protein sequence ID" value="CapteP186563"/>
    <property type="gene ID" value="CapteG186563"/>
</dbReference>
<keyword evidence="3" id="KW-1185">Reference proteome</keyword>
<protein>
    <submittedName>
        <fullName evidence="1 2">Uncharacterized protein</fullName>
    </submittedName>
</protein>
<sequence>MTSLPGHVYLRNQYFFTTRDIDLFSLKANAFVNQSYLAQCRMGSTPLQKWKADSAFKFCLCLSLSSSVDMDDRCHEGQLQVKTPNNRRYAVPGKKSSKLTKDLSRSAEEVNIVHRIEWSIIDVEEK</sequence>
<dbReference type="EMBL" id="AMQN01009980">
    <property type="status" value="NOT_ANNOTATED_CDS"/>
    <property type="molecule type" value="Genomic_DNA"/>
</dbReference>
<dbReference type="EMBL" id="KB306710">
    <property type="protein sequence ID" value="ELT99616.1"/>
    <property type="molecule type" value="Genomic_DNA"/>
</dbReference>
<evidence type="ECO:0000313" key="1">
    <source>
        <dbReference type="EMBL" id="ELT99616.1"/>
    </source>
</evidence>
<name>R7U7G6_CAPTE</name>
<dbReference type="HOGENOM" id="CLU_1983664_0_0_1"/>
<evidence type="ECO:0000313" key="3">
    <source>
        <dbReference type="Proteomes" id="UP000014760"/>
    </source>
</evidence>